<dbReference type="Pfam" id="PF00582">
    <property type="entry name" value="Usp"/>
    <property type="match status" value="1"/>
</dbReference>
<dbReference type="RefSeq" id="WP_219288577.1">
    <property type="nucleotide sequence ID" value="NZ_RPHB01000004.1"/>
</dbReference>
<dbReference type="CDD" id="cd00293">
    <property type="entry name" value="USP-like"/>
    <property type="match status" value="2"/>
</dbReference>
<reference evidence="3 4" key="1">
    <citation type="journal article" date="2020" name="Syst. Appl. Microbiol.">
        <title>Arthrospiribacter ruber gen. nov., sp. nov., a novel bacterium isolated from Arthrospira cultures.</title>
        <authorList>
            <person name="Waleron M."/>
            <person name="Misztak A."/>
            <person name="Waleron M.M."/>
            <person name="Furmaniak M."/>
            <person name="Mrozik A."/>
            <person name="Waleron K."/>
        </authorList>
    </citation>
    <scope>NUCLEOTIDE SEQUENCE [LARGE SCALE GENOMIC DNA]</scope>
    <source>
        <strain evidence="3 4">DPMB0001</strain>
    </source>
</reference>
<evidence type="ECO:0000313" key="3">
    <source>
        <dbReference type="EMBL" id="MBW3467971.1"/>
    </source>
</evidence>
<keyword evidence="4" id="KW-1185">Reference proteome</keyword>
<dbReference type="PANTHER" id="PTHR46268">
    <property type="entry name" value="STRESS RESPONSE PROTEIN NHAX"/>
    <property type="match status" value="1"/>
</dbReference>
<sequence length="277" mass="31264">MKKVMIPTDFSACARAAENYGMALAKQIKAELVFLHIIITPVNWSKLTTEQENLFPETKEKIATAKKELKSLVEKSEAFGVKASKLLVFSFGNEKIHKYIESEKIDMIIMGSHGQYGFKEHILGTNTYSVLRRAEIPVVVVKEENAKNQVKDLVLATNFKEETGKSFKMLEQLAERLGAKLHVLYVNTPTYFLETNDIMSLGKSFIQEFGSYNYDIHIIDAFKEERGIMQFAEKLDADGLAVITFGKSDLMQYFSPSITENLIAMSDLPVISIKKGK</sequence>
<comment type="caution">
    <text evidence="3">The sequence shown here is derived from an EMBL/GenBank/DDBJ whole genome shotgun (WGS) entry which is preliminary data.</text>
</comment>
<name>A0A951IY38_9BACT</name>
<evidence type="ECO:0000313" key="4">
    <source>
        <dbReference type="Proteomes" id="UP000727490"/>
    </source>
</evidence>
<proteinExistence type="inferred from homology"/>
<gene>
    <name evidence="3" type="ORF">EGN73_09105</name>
</gene>
<dbReference type="AlphaFoldDB" id="A0A951IY38"/>
<dbReference type="InterPro" id="IPR006016">
    <property type="entry name" value="UspA"/>
</dbReference>
<evidence type="ECO:0000259" key="2">
    <source>
        <dbReference type="Pfam" id="PF00582"/>
    </source>
</evidence>
<accession>A0A951IY38</accession>
<feature type="domain" description="UspA" evidence="2">
    <location>
        <begin position="1"/>
        <end position="142"/>
    </location>
</feature>
<dbReference type="EMBL" id="RPHB01000004">
    <property type="protein sequence ID" value="MBW3467971.1"/>
    <property type="molecule type" value="Genomic_DNA"/>
</dbReference>
<dbReference type="Proteomes" id="UP000727490">
    <property type="component" value="Unassembled WGS sequence"/>
</dbReference>
<protein>
    <submittedName>
        <fullName evidence="3">Universal stress protein</fullName>
    </submittedName>
</protein>
<comment type="similarity">
    <text evidence="1">Belongs to the universal stress protein A family.</text>
</comment>
<dbReference type="PANTHER" id="PTHR46268:SF6">
    <property type="entry name" value="UNIVERSAL STRESS PROTEIN UP12"/>
    <property type="match status" value="1"/>
</dbReference>
<organism evidence="3 4">
    <name type="scientific">Arthrospiribacter ruber</name>
    <dbReference type="NCBI Taxonomy" id="2487934"/>
    <lineage>
        <taxon>Bacteria</taxon>
        <taxon>Pseudomonadati</taxon>
        <taxon>Bacteroidota</taxon>
        <taxon>Cytophagia</taxon>
        <taxon>Cytophagales</taxon>
        <taxon>Cyclobacteriaceae</taxon>
        <taxon>Arthrospiribacter</taxon>
    </lineage>
</organism>
<evidence type="ECO:0000256" key="1">
    <source>
        <dbReference type="ARBA" id="ARBA00008791"/>
    </source>
</evidence>